<feature type="compositionally biased region" description="Basic and acidic residues" evidence="5">
    <location>
        <begin position="358"/>
        <end position="371"/>
    </location>
</feature>
<dbReference type="Pfam" id="PF02996">
    <property type="entry name" value="Prefoldin"/>
    <property type="match status" value="1"/>
</dbReference>
<evidence type="ECO:0000256" key="2">
    <source>
        <dbReference type="ARBA" id="ARBA00023242"/>
    </source>
</evidence>
<feature type="region of interest" description="Disordered" evidence="5">
    <location>
        <begin position="399"/>
        <end position="446"/>
    </location>
</feature>
<feature type="region of interest" description="Disordered" evidence="5">
    <location>
        <begin position="151"/>
        <end position="174"/>
    </location>
</feature>
<dbReference type="Proteomes" id="UP000789508">
    <property type="component" value="Unassembled WGS sequence"/>
</dbReference>
<feature type="compositionally biased region" description="Basic and acidic residues" evidence="5">
    <location>
        <begin position="196"/>
        <end position="208"/>
    </location>
</feature>
<feature type="region of interest" description="Disordered" evidence="5">
    <location>
        <begin position="196"/>
        <end position="248"/>
    </location>
</feature>
<protein>
    <submittedName>
        <fullName evidence="6">7982_t:CDS:1</fullName>
    </submittedName>
</protein>
<feature type="region of interest" description="Disordered" evidence="5">
    <location>
        <begin position="316"/>
        <end position="374"/>
    </location>
</feature>
<dbReference type="GO" id="GO:0000122">
    <property type="term" value="P:negative regulation of transcription by RNA polymerase II"/>
    <property type="evidence" value="ECO:0007669"/>
    <property type="project" value="TreeGrafter"/>
</dbReference>
<dbReference type="Gene3D" id="1.10.287.370">
    <property type="match status" value="1"/>
</dbReference>
<keyword evidence="2" id="KW-0539">Nucleus</keyword>
<evidence type="ECO:0000256" key="1">
    <source>
        <dbReference type="ARBA" id="ARBA00004123"/>
    </source>
</evidence>
<comment type="caution">
    <text evidence="6">The sequence shown here is derived from an EMBL/GenBank/DDBJ whole genome shotgun (WGS) entry which is preliminary data.</text>
</comment>
<dbReference type="CDD" id="cd23159">
    <property type="entry name" value="Prefoldin_URI1"/>
    <property type="match status" value="1"/>
</dbReference>
<feature type="compositionally biased region" description="Low complexity" evidence="5">
    <location>
        <begin position="407"/>
        <end position="425"/>
    </location>
</feature>
<evidence type="ECO:0000313" key="7">
    <source>
        <dbReference type="Proteomes" id="UP000789508"/>
    </source>
</evidence>
<dbReference type="PANTHER" id="PTHR15111">
    <property type="entry name" value="RNA POLYMERASE II SUBUNIT 5-MEDIATING PROTEIN NNX3"/>
    <property type="match status" value="1"/>
</dbReference>
<dbReference type="GO" id="GO:0003714">
    <property type="term" value="F:transcription corepressor activity"/>
    <property type="evidence" value="ECO:0007669"/>
    <property type="project" value="TreeGrafter"/>
</dbReference>
<sequence>MSTKAKVTTSSSDLNIQFYQGKIEKAIQTTNEELDKWKKFETDHLQLKSTLAELAEKREYNIMLAFMPGKLIHTNEVLALLGDNWFTECSTKHAVEIVNRRCEFVNQNIKNLETQLNDLISRFNMTSNILETNPNVLNEEGLPFVDIVEHEEGEEDEESITKTQQKPRKKSVDVDHYIKNNKLKEVVDWDALEKEEREQERKEDEEKAQISSRAKVRVINQVADSDDELDEDHQEDEEEENEDEEGLDKELDALFEDTTLYNTTPISSSIKESSISPTILTQSSQIHPVHSTLLSDNQTPKEQSIFKRSLTEKKNQTITKTSSSAITPFTGLRARDGIDNKNSRIRENSNRGPVKSVVVEKEPTQEERNDLLEDTEDELLMKEVTINYYDSKRKFRDSLTTEDQFKLSSDSLLSSLSSRQETPVSPQKPSPSPSDAALLQGKLSDK</sequence>
<dbReference type="OrthoDB" id="21413at2759"/>
<feature type="coiled-coil region" evidence="4">
    <location>
        <begin position="95"/>
        <end position="122"/>
    </location>
</feature>
<dbReference type="InterPro" id="IPR052255">
    <property type="entry name" value="RNA_pol_II_subunit5-mediator"/>
</dbReference>
<dbReference type="GO" id="GO:0005634">
    <property type="term" value="C:nucleus"/>
    <property type="evidence" value="ECO:0007669"/>
    <property type="project" value="UniProtKB-SubCell"/>
</dbReference>
<feature type="compositionally biased region" description="Polar residues" evidence="5">
    <location>
        <begin position="316"/>
        <end position="327"/>
    </location>
</feature>
<organism evidence="6 7">
    <name type="scientific">Ambispora leptoticha</name>
    <dbReference type="NCBI Taxonomy" id="144679"/>
    <lineage>
        <taxon>Eukaryota</taxon>
        <taxon>Fungi</taxon>
        <taxon>Fungi incertae sedis</taxon>
        <taxon>Mucoromycota</taxon>
        <taxon>Glomeromycotina</taxon>
        <taxon>Glomeromycetes</taxon>
        <taxon>Archaeosporales</taxon>
        <taxon>Ambisporaceae</taxon>
        <taxon>Ambispora</taxon>
    </lineage>
</organism>
<dbReference type="InterPro" id="IPR004127">
    <property type="entry name" value="Prefoldin_subunit_alpha"/>
</dbReference>
<dbReference type="GO" id="GO:0019212">
    <property type="term" value="F:phosphatase inhibitor activity"/>
    <property type="evidence" value="ECO:0007669"/>
    <property type="project" value="TreeGrafter"/>
</dbReference>
<reference evidence="6" key="1">
    <citation type="submission" date="2021-06" db="EMBL/GenBank/DDBJ databases">
        <authorList>
            <person name="Kallberg Y."/>
            <person name="Tangrot J."/>
            <person name="Rosling A."/>
        </authorList>
    </citation>
    <scope>NUCLEOTIDE SEQUENCE</scope>
    <source>
        <strain evidence="6">FL130A</strain>
    </source>
</reference>
<evidence type="ECO:0000256" key="5">
    <source>
        <dbReference type="SAM" id="MobiDB-lite"/>
    </source>
</evidence>
<comment type="subcellular location">
    <subcellularLocation>
        <location evidence="1">Nucleus</location>
    </subcellularLocation>
</comment>
<dbReference type="EMBL" id="CAJVPS010003996">
    <property type="protein sequence ID" value="CAG8597448.1"/>
    <property type="molecule type" value="Genomic_DNA"/>
</dbReference>
<comment type="similarity">
    <text evidence="3">Belongs to the RNA polymerase II subunit 5-mediating protein family.</text>
</comment>
<keyword evidence="4" id="KW-0175">Coiled coil</keyword>
<dbReference type="SUPFAM" id="SSF46579">
    <property type="entry name" value="Prefoldin"/>
    <property type="match status" value="1"/>
</dbReference>
<evidence type="ECO:0000256" key="3">
    <source>
        <dbReference type="ARBA" id="ARBA00038295"/>
    </source>
</evidence>
<evidence type="ECO:0000256" key="4">
    <source>
        <dbReference type="SAM" id="Coils"/>
    </source>
</evidence>
<gene>
    <name evidence="6" type="ORF">ALEPTO_LOCUS7982</name>
</gene>
<evidence type="ECO:0000313" key="6">
    <source>
        <dbReference type="EMBL" id="CAG8597448.1"/>
    </source>
</evidence>
<feature type="compositionally biased region" description="Acidic residues" evidence="5">
    <location>
        <begin position="224"/>
        <end position="247"/>
    </location>
</feature>
<proteinExistence type="inferred from homology"/>
<dbReference type="GO" id="GO:0003682">
    <property type="term" value="F:chromatin binding"/>
    <property type="evidence" value="ECO:0007669"/>
    <property type="project" value="TreeGrafter"/>
</dbReference>
<keyword evidence="7" id="KW-1185">Reference proteome</keyword>
<dbReference type="PANTHER" id="PTHR15111:SF0">
    <property type="entry name" value="UNCONVENTIONAL PREFOLDIN RPB5 INTERACTOR 1"/>
    <property type="match status" value="1"/>
</dbReference>
<name>A0A9N9CED9_9GLOM</name>
<dbReference type="InterPro" id="IPR009053">
    <property type="entry name" value="Prefoldin"/>
</dbReference>
<accession>A0A9N9CED9</accession>
<dbReference type="AlphaFoldDB" id="A0A9N9CED9"/>
<feature type="compositionally biased region" description="Basic and acidic residues" evidence="5">
    <location>
        <begin position="333"/>
        <end position="349"/>
    </location>
</feature>